<dbReference type="Pfam" id="PF07223">
    <property type="entry name" value="DUF1421"/>
    <property type="match status" value="1"/>
</dbReference>
<feature type="compositionally biased region" description="Polar residues" evidence="1">
    <location>
        <begin position="394"/>
        <end position="410"/>
    </location>
</feature>
<dbReference type="InterPro" id="IPR010820">
    <property type="entry name" value="DUF1421"/>
</dbReference>
<reference evidence="3 4" key="1">
    <citation type="journal article" date="2023" name="Life. Sci Alliance">
        <title>Evolutionary insights into 3D genome organization and epigenetic landscape of Vigna mungo.</title>
        <authorList>
            <person name="Junaid A."/>
            <person name="Singh B."/>
            <person name="Bhatia S."/>
        </authorList>
    </citation>
    <scope>NUCLEOTIDE SEQUENCE [LARGE SCALE GENOMIC DNA]</scope>
    <source>
        <strain evidence="3">Urdbean</strain>
    </source>
</reference>
<feature type="compositionally biased region" description="Basic and acidic residues" evidence="1">
    <location>
        <begin position="229"/>
        <end position="245"/>
    </location>
</feature>
<sequence length="641" mass="71154">MSRTSMFPATAYNPPEDSLSQDVIATVEKSMKKYADNLMRFLEGISSRLSQLELYCYNLDKSIGEMRSDLTRDHVEQDSRLKSLEKHLQEVEMGGDKKKGVPLFLGYTAWNCEWGDNWTLWRFETVRNCAVRRISKHSHEVISKDEVISNCVAGYSSVPSLPSATSVKWFSWSYDRSLAQRGFGLEVPYWVHRSVQILRDKQELADTQKELAKLQLAQKESSSSTHSQSNEERSSPTTDPKKTDNASDANNQQLALALPHQIAPQQQPAAPPTQAQAPAPNVTQAPQQPPYYMPPTPLQNPPVPQLPQNQYLPSDQQYRTPQLAPQPTPSQVTPSPPVQQFSHYQQQQPQPQQQQQQLQQQQQWSQQVPSPQPPSMQSQTRPPSPAMYPPYQPNQATNPSPAETLPNSMPMQVPYSGVPPPGSSRADTIPYGYGGAGRTVPQQPPPQQMKGSFPAPPGEMYGPTGSLPALPPPGSAYMMYEGEGGRTHHPPQPHFTQPGYPPTSGSLQNPPSHNLMVRNPNQSQFVRNHPYNELIEKLVSMGFRGDHVVSVIQRMEESGHAIDFNSVLDRLNVHSSVGPQRGWSGTEEIEDKASIGTSSSGVMKVGLAVRREQTIGTLGRGNEIQVTSISERISEALKSEE</sequence>
<evidence type="ECO:0000313" key="4">
    <source>
        <dbReference type="Proteomes" id="UP001374535"/>
    </source>
</evidence>
<feature type="compositionally biased region" description="Low complexity" evidence="1">
    <location>
        <begin position="329"/>
        <end position="381"/>
    </location>
</feature>
<feature type="region of interest" description="Disordered" evidence="1">
    <location>
        <begin position="215"/>
        <end position="247"/>
    </location>
</feature>
<evidence type="ECO:0000259" key="2">
    <source>
        <dbReference type="Pfam" id="PF07223"/>
    </source>
</evidence>
<feature type="compositionally biased region" description="Pro residues" evidence="1">
    <location>
        <begin position="382"/>
        <end position="392"/>
    </location>
</feature>
<feature type="compositionally biased region" description="Low complexity" evidence="1">
    <location>
        <begin position="263"/>
        <end position="286"/>
    </location>
</feature>
<dbReference type="AlphaFoldDB" id="A0AAQ3N749"/>
<dbReference type="PANTHER" id="PTHR31805:SF16">
    <property type="entry name" value="FORMIN-LIKE PROTEIN (DUF1421)"/>
    <property type="match status" value="1"/>
</dbReference>
<evidence type="ECO:0000313" key="3">
    <source>
        <dbReference type="EMBL" id="WVZ03821.1"/>
    </source>
</evidence>
<proteinExistence type="predicted"/>
<accession>A0AAQ3N749</accession>
<organism evidence="3 4">
    <name type="scientific">Vigna mungo</name>
    <name type="common">Black gram</name>
    <name type="synonym">Phaseolus mungo</name>
    <dbReference type="NCBI Taxonomy" id="3915"/>
    <lineage>
        <taxon>Eukaryota</taxon>
        <taxon>Viridiplantae</taxon>
        <taxon>Streptophyta</taxon>
        <taxon>Embryophyta</taxon>
        <taxon>Tracheophyta</taxon>
        <taxon>Spermatophyta</taxon>
        <taxon>Magnoliopsida</taxon>
        <taxon>eudicotyledons</taxon>
        <taxon>Gunneridae</taxon>
        <taxon>Pentapetalae</taxon>
        <taxon>rosids</taxon>
        <taxon>fabids</taxon>
        <taxon>Fabales</taxon>
        <taxon>Fabaceae</taxon>
        <taxon>Papilionoideae</taxon>
        <taxon>50 kb inversion clade</taxon>
        <taxon>NPAAA clade</taxon>
        <taxon>indigoferoid/millettioid clade</taxon>
        <taxon>Phaseoleae</taxon>
        <taxon>Vigna</taxon>
    </lineage>
</organism>
<name>A0AAQ3N749_VIGMU</name>
<dbReference type="EMBL" id="CP144694">
    <property type="protein sequence ID" value="WVZ03821.1"/>
    <property type="molecule type" value="Genomic_DNA"/>
</dbReference>
<dbReference type="Proteomes" id="UP001374535">
    <property type="component" value="Chromosome 7"/>
</dbReference>
<protein>
    <recommendedName>
        <fullName evidence="2">DUF1421 domain-containing protein</fullName>
    </recommendedName>
</protein>
<feature type="region of interest" description="Disordered" evidence="1">
    <location>
        <begin position="263"/>
        <end position="426"/>
    </location>
</feature>
<evidence type="ECO:0000256" key="1">
    <source>
        <dbReference type="SAM" id="MobiDB-lite"/>
    </source>
</evidence>
<dbReference type="PANTHER" id="PTHR31805">
    <property type="entry name" value="RECEPTOR-LIKE KINASE, PUTATIVE (DUF1421)-RELATED"/>
    <property type="match status" value="1"/>
</dbReference>
<keyword evidence="4" id="KW-1185">Reference proteome</keyword>
<feature type="domain" description="DUF1421" evidence="2">
    <location>
        <begin position="531"/>
        <end position="575"/>
    </location>
</feature>
<gene>
    <name evidence="3" type="ORF">V8G54_024627</name>
</gene>
<feature type="compositionally biased region" description="Pro residues" evidence="1">
    <location>
        <begin position="287"/>
        <end position="305"/>
    </location>
</feature>